<dbReference type="Pfam" id="PF00059">
    <property type="entry name" value="Lectin_C"/>
    <property type="match status" value="1"/>
</dbReference>
<dbReference type="Proteomes" id="UP000694620">
    <property type="component" value="Chromosome 17"/>
</dbReference>
<evidence type="ECO:0000313" key="4">
    <source>
        <dbReference type="Ensembl" id="ENSECRP00000031413.1"/>
    </source>
</evidence>
<dbReference type="SUPFAM" id="SSF56436">
    <property type="entry name" value="C-type lectin-like"/>
    <property type="match status" value="1"/>
</dbReference>
<dbReference type="Gene3D" id="3.10.100.10">
    <property type="entry name" value="Mannose-Binding Protein A, subunit A"/>
    <property type="match status" value="1"/>
</dbReference>
<organism evidence="4 5">
    <name type="scientific">Erpetoichthys calabaricus</name>
    <name type="common">Rope fish</name>
    <name type="synonym">Calamoichthys calabaricus</name>
    <dbReference type="NCBI Taxonomy" id="27687"/>
    <lineage>
        <taxon>Eukaryota</taxon>
        <taxon>Metazoa</taxon>
        <taxon>Chordata</taxon>
        <taxon>Craniata</taxon>
        <taxon>Vertebrata</taxon>
        <taxon>Euteleostomi</taxon>
        <taxon>Actinopterygii</taxon>
        <taxon>Polypteriformes</taxon>
        <taxon>Polypteridae</taxon>
        <taxon>Erpetoichthys</taxon>
    </lineage>
</organism>
<dbReference type="InterPro" id="IPR001304">
    <property type="entry name" value="C-type_lectin-like"/>
</dbReference>
<keyword evidence="1" id="KW-0430">Lectin</keyword>
<dbReference type="GeneTree" id="ENSGT01030000234575"/>
<dbReference type="PROSITE" id="PS50041">
    <property type="entry name" value="C_TYPE_LECTIN_2"/>
    <property type="match status" value="1"/>
</dbReference>
<protein>
    <submittedName>
        <fullName evidence="4">Asialoglycoprotein receptor 1-like</fullName>
    </submittedName>
</protein>
<dbReference type="PROSITE" id="PS00615">
    <property type="entry name" value="C_TYPE_LECTIN_1"/>
    <property type="match status" value="1"/>
</dbReference>
<dbReference type="Ensembl" id="ENSECRT00000032080.1">
    <property type="protein sequence ID" value="ENSECRP00000031413.1"/>
    <property type="gene ID" value="ENSECRG00000021291.1"/>
</dbReference>
<name>A0A8C4TM93_ERPCA</name>
<evidence type="ECO:0000256" key="2">
    <source>
        <dbReference type="ARBA" id="ARBA00023157"/>
    </source>
</evidence>
<evidence type="ECO:0000256" key="1">
    <source>
        <dbReference type="ARBA" id="ARBA00022734"/>
    </source>
</evidence>
<evidence type="ECO:0000313" key="5">
    <source>
        <dbReference type="Proteomes" id="UP000694620"/>
    </source>
</evidence>
<dbReference type="InterPro" id="IPR018378">
    <property type="entry name" value="C-type_lectin_CS"/>
</dbReference>
<evidence type="ECO:0000259" key="3">
    <source>
        <dbReference type="PROSITE" id="PS50041"/>
    </source>
</evidence>
<dbReference type="CDD" id="cd03590">
    <property type="entry name" value="CLECT_DC-SIGN_like"/>
    <property type="match status" value="1"/>
</dbReference>
<reference evidence="4" key="1">
    <citation type="submission" date="2021-06" db="EMBL/GenBank/DDBJ databases">
        <authorList>
            <consortium name="Wellcome Sanger Institute Data Sharing"/>
        </authorList>
    </citation>
    <scope>NUCLEOTIDE SEQUENCE [LARGE SCALE GENOMIC DNA]</scope>
</reference>
<dbReference type="InterPro" id="IPR016186">
    <property type="entry name" value="C-type_lectin-like/link_sf"/>
</dbReference>
<dbReference type="SMART" id="SM00034">
    <property type="entry name" value="CLECT"/>
    <property type="match status" value="1"/>
</dbReference>
<dbReference type="GO" id="GO:0030246">
    <property type="term" value="F:carbohydrate binding"/>
    <property type="evidence" value="ECO:0007669"/>
    <property type="project" value="UniProtKB-KW"/>
</dbReference>
<keyword evidence="2" id="KW-1015">Disulfide bond</keyword>
<reference evidence="4" key="3">
    <citation type="submission" date="2025-09" db="UniProtKB">
        <authorList>
            <consortium name="Ensembl"/>
        </authorList>
    </citation>
    <scope>IDENTIFICATION</scope>
</reference>
<dbReference type="AlphaFoldDB" id="A0A8C4TM93"/>
<proteinExistence type="predicted"/>
<reference evidence="4" key="2">
    <citation type="submission" date="2025-08" db="UniProtKB">
        <authorList>
            <consortium name="Ensembl"/>
        </authorList>
    </citation>
    <scope>IDENTIFICATION</scope>
</reference>
<feature type="domain" description="C-type lectin" evidence="3">
    <location>
        <begin position="108"/>
        <end position="223"/>
    </location>
</feature>
<dbReference type="PANTHER" id="PTHR22803">
    <property type="entry name" value="MANNOSE, PHOSPHOLIPASE, LECTIN RECEPTOR RELATED"/>
    <property type="match status" value="1"/>
</dbReference>
<sequence length="235" mass="27164">MKKEQKRLNEKVIKYDLLVKKLQDAIEKDRGNVFSKLSDYESNIADLIKNSSHFKNSTQMTVEQSQKEITDLLKKSIEAWAALQTTCANTTESSGSSDSPCDANWLAVNESCYYFVLKPKDWYSSKKFCANRKATLVVINGEEEQEFITKQHSSKYFWIGLSDTEEEGEFKWEDGTNFTTTTTFWRTGQPDDYNDNEDCIARDTEKGTWNDVPCNSKYFFICEKTSLLLDDINMQ</sequence>
<gene>
    <name evidence="4" type="primary">LOC114667690</name>
</gene>
<accession>A0A8C4TM93</accession>
<dbReference type="InterPro" id="IPR016187">
    <property type="entry name" value="CTDL_fold"/>
</dbReference>
<dbReference type="InterPro" id="IPR050111">
    <property type="entry name" value="C-type_lectin/snaclec_domain"/>
</dbReference>
<dbReference type="InterPro" id="IPR033989">
    <property type="entry name" value="CD209-like_CTLD"/>
</dbReference>
<keyword evidence="5" id="KW-1185">Reference proteome</keyword>